<evidence type="ECO:0000313" key="2">
    <source>
        <dbReference type="Proteomes" id="UP000076512"/>
    </source>
</evidence>
<gene>
    <name evidence="1" type="ORF">AWN90_32070</name>
</gene>
<sequence length="283" mass="31385">MHLIHSDPTPALLTTEIVAVDAALARKWLQHNHNNRPIRQARVQQYYDDMVSGRWRCNGEAIKFTADGELLDGQHRLTAIARTDGFSFPMLVVRGLDPNSQVTMDQGAKRTAGDQLTLSGICGHSTTMVAAALRVYLIWMEGDLFKDTTHASAAVSTTKVVEFAHAYPQTVATAERFTTVAARLKCRPAVACAVAIRLTEIDTDAAGEFVHLWDCGAGLAEGSPILALRERLDLIRSTRIRTSDRDQIGFIVTAWNHWRRGKQVSKLQRPRGGWTATNFPEPR</sequence>
<evidence type="ECO:0000313" key="1">
    <source>
        <dbReference type="EMBL" id="KZM73300.1"/>
    </source>
</evidence>
<name>A0A164MF03_9NOCA</name>
<dbReference type="STRING" id="455432.AWN90_32070"/>
<dbReference type="Proteomes" id="UP000076512">
    <property type="component" value="Unassembled WGS sequence"/>
</dbReference>
<dbReference type="EMBL" id="LWGR01000007">
    <property type="protein sequence ID" value="KZM73300.1"/>
    <property type="molecule type" value="Genomic_DNA"/>
</dbReference>
<accession>A0A164MF03</accession>
<comment type="caution">
    <text evidence="1">The sequence shown here is derived from an EMBL/GenBank/DDBJ whole genome shotgun (WGS) entry which is preliminary data.</text>
</comment>
<protein>
    <submittedName>
        <fullName evidence="1">Uncharacterized protein</fullName>
    </submittedName>
</protein>
<dbReference type="OrthoDB" id="950695at2"/>
<dbReference type="AlphaFoldDB" id="A0A164MF03"/>
<organism evidence="1 2">
    <name type="scientific">Nocardia terpenica</name>
    <dbReference type="NCBI Taxonomy" id="455432"/>
    <lineage>
        <taxon>Bacteria</taxon>
        <taxon>Bacillati</taxon>
        <taxon>Actinomycetota</taxon>
        <taxon>Actinomycetes</taxon>
        <taxon>Mycobacteriales</taxon>
        <taxon>Nocardiaceae</taxon>
        <taxon>Nocardia</taxon>
    </lineage>
</organism>
<keyword evidence="2" id="KW-1185">Reference proteome</keyword>
<dbReference type="RefSeq" id="WP_082871544.1">
    <property type="nucleotide sequence ID" value="NZ_JABMCZ010000001.1"/>
</dbReference>
<proteinExistence type="predicted"/>
<reference evidence="1 2" key="1">
    <citation type="submission" date="2016-04" db="EMBL/GenBank/DDBJ databases">
        <authorList>
            <person name="Evans L.H."/>
            <person name="Alamgir A."/>
            <person name="Owens N."/>
            <person name="Weber N.D."/>
            <person name="Virtaneva K."/>
            <person name="Barbian K."/>
            <person name="Babar A."/>
            <person name="Rosenke K."/>
        </authorList>
    </citation>
    <scope>NUCLEOTIDE SEQUENCE [LARGE SCALE GENOMIC DNA]</scope>
    <source>
        <strain evidence="1 2">IFM 0406</strain>
    </source>
</reference>